<keyword evidence="6" id="KW-0053">Apoptosis</keyword>
<keyword evidence="4" id="KW-0963">Cytoplasm</keyword>
<evidence type="ECO:0000256" key="10">
    <source>
        <dbReference type="ARBA" id="ARBA00022786"/>
    </source>
</evidence>
<evidence type="ECO:0000256" key="12">
    <source>
        <dbReference type="ARBA" id="ARBA00023204"/>
    </source>
</evidence>
<dbReference type="GO" id="GO:0051301">
    <property type="term" value="P:cell division"/>
    <property type="evidence" value="ECO:0007669"/>
    <property type="project" value="UniProtKB-KW"/>
</dbReference>
<evidence type="ECO:0000256" key="8">
    <source>
        <dbReference type="ARBA" id="ARBA00022763"/>
    </source>
</evidence>
<evidence type="ECO:0000256" key="14">
    <source>
        <dbReference type="ARBA" id="ARBA00023306"/>
    </source>
</evidence>
<evidence type="ECO:0000256" key="1">
    <source>
        <dbReference type="ARBA" id="ARBA00004123"/>
    </source>
</evidence>
<dbReference type="GO" id="GO:0006325">
    <property type="term" value="P:chromatin organization"/>
    <property type="evidence" value="ECO:0007669"/>
    <property type="project" value="UniProtKB-KW"/>
</dbReference>
<evidence type="ECO:0000256" key="5">
    <source>
        <dbReference type="ARBA" id="ARBA00022618"/>
    </source>
</evidence>
<keyword evidence="12" id="KW-0234">DNA repair</keyword>
<evidence type="ECO:0000256" key="4">
    <source>
        <dbReference type="ARBA" id="ARBA00022490"/>
    </source>
</evidence>
<evidence type="ECO:0000256" key="17">
    <source>
        <dbReference type="ARBA" id="ARBA00032630"/>
    </source>
</evidence>
<dbReference type="GO" id="GO:0070552">
    <property type="term" value="C:BRISC complex"/>
    <property type="evidence" value="ECO:0007669"/>
    <property type="project" value="InterPro"/>
</dbReference>
<dbReference type="Proteomes" id="UP000701853">
    <property type="component" value="Chromosome 1"/>
</dbReference>
<keyword evidence="8" id="KW-0227">DNA damage</keyword>
<dbReference type="GO" id="GO:0006302">
    <property type="term" value="P:double-strand break repair"/>
    <property type="evidence" value="ECO:0007669"/>
    <property type="project" value="TreeGrafter"/>
</dbReference>
<sequence>MSLDGFPPFISAQLHYLINHFPDKIKVEQVLSGGKTYTGGLDRFTLLIPYCLDYIKWDIIYNAEFPLAPPDIIFGPEDEDFHPLHMTGRVGEGDLKFWNILSDWNYKDPTRLLALIQELRDRYMAYQKKRVGEVDDDRLTFEISTICSREILAEVKVTNEEMCKFSDISFTIFLNGIEMQISSGAEKPEEVKFAVPLMDMNINKMVHGCPWRHPQKIYLQVIYPVGKKYASTPSAPRLKLMSTTELRALFTIEDVKLPSWLDGMCMAEYLPHLEESLQKQVLEAVSLIDIRRHFIEALAPLFGRPLEADPVFCRKATFLASSGSFVFLVHFHISTLFPKQQPALILQSSQFLYSLENMNIDCLLQHISPQGIPKKSPLLAEYPWSPRWEASQMVERIFDFLADESLNFKRFCNESQPQH</sequence>
<evidence type="ECO:0000256" key="7">
    <source>
        <dbReference type="ARBA" id="ARBA00022737"/>
    </source>
</evidence>
<dbReference type="PANTHER" id="PTHR15189:SF7">
    <property type="entry name" value="BRISC AND BRCA1-A COMPLEX MEMBER 2"/>
    <property type="match status" value="1"/>
</dbReference>
<evidence type="ECO:0000256" key="9">
    <source>
        <dbReference type="ARBA" id="ARBA00022776"/>
    </source>
</evidence>
<keyword evidence="19" id="KW-1185">Reference proteome</keyword>
<proteinExistence type="inferred from homology"/>
<comment type="similarity">
    <text evidence="15">Belongs to the BABAM2 family.</text>
</comment>
<keyword evidence="9" id="KW-0498">Mitosis</keyword>
<keyword evidence="7" id="KW-0677">Repeat</keyword>
<evidence type="ECO:0000256" key="16">
    <source>
        <dbReference type="ARBA" id="ARBA00032491"/>
    </source>
</evidence>
<dbReference type="GO" id="GO:0005737">
    <property type="term" value="C:cytoplasm"/>
    <property type="evidence" value="ECO:0007669"/>
    <property type="project" value="UniProtKB-SubCell"/>
</dbReference>
<evidence type="ECO:0000313" key="19">
    <source>
        <dbReference type="Proteomes" id="UP000701853"/>
    </source>
</evidence>
<name>A0A8J6D958_9ROSI</name>
<evidence type="ECO:0000256" key="3">
    <source>
        <dbReference type="ARBA" id="ARBA00019438"/>
    </source>
</evidence>
<reference evidence="18 19" key="1">
    <citation type="journal article" date="2021" name="bioRxiv">
        <title>The Gossypium anomalum genome as a resource for cotton improvement and evolutionary analysis of hybrid incompatibility.</title>
        <authorList>
            <person name="Grover C.E."/>
            <person name="Yuan D."/>
            <person name="Arick M.A."/>
            <person name="Miller E.R."/>
            <person name="Hu G."/>
            <person name="Peterson D.G."/>
            <person name="Wendel J.F."/>
            <person name="Udall J.A."/>
        </authorList>
    </citation>
    <scope>NUCLEOTIDE SEQUENCE [LARGE SCALE GENOMIC DNA]</scope>
    <source>
        <strain evidence="18">JFW-Udall</strain>
        <tissue evidence="18">Leaf</tissue>
    </source>
</reference>
<evidence type="ECO:0000256" key="2">
    <source>
        <dbReference type="ARBA" id="ARBA00004496"/>
    </source>
</evidence>
<dbReference type="OrthoDB" id="538811at2759"/>
<keyword evidence="10" id="KW-0833">Ubl conjugation pathway</keyword>
<keyword evidence="13" id="KW-0539">Nucleus</keyword>
<protein>
    <recommendedName>
        <fullName evidence="3">BRISC and BRCA1-A complex member 2</fullName>
    </recommendedName>
    <alternativeName>
        <fullName evidence="16">BRCA1-A complex subunit BRE</fullName>
    </alternativeName>
    <alternativeName>
        <fullName evidence="17">BRCA1/BRCA2-containing complex subunit 45</fullName>
    </alternativeName>
</protein>
<dbReference type="InterPro" id="IPR010358">
    <property type="entry name" value="BRE"/>
</dbReference>
<dbReference type="Pfam" id="PF06113">
    <property type="entry name" value="BRE"/>
    <property type="match status" value="1"/>
</dbReference>
<comment type="caution">
    <text evidence="18">The sequence shown here is derived from an EMBL/GenBank/DDBJ whole genome shotgun (WGS) entry which is preliminary data.</text>
</comment>
<dbReference type="EMBL" id="JAHUZN010000001">
    <property type="protein sequence ID" value="KAG8503047.1"/>
    <property type="molecule type" value="Genomic_DNA"/>
</dbReference>
<dbReference type="PANTHER" id="PTHR15189">
    <property type="entry name" value="BRISC AND BRCA1-A COMPLEX MEMBER 2"/>
    <property type="match status" value="1"/>
</dbReference>
<comment type="subcellular location">
    <subcellularLocation>
        <location evidence="2">Cytoplasm</location>
    </subcellularLocation>
    <subcellularLocation>
        <location evidence="1">Nucleus</location>
    </subcellularLocation>
</comment>
<keyword evidence="5" id="KW-0132">Cell division</keyword>
<gene>
    <name evidence="18" type="ORF">CXB51_000835</name>
</gene>
<evidence type="ECO:0000313" key="18">
    <source>
        <dbReference type="EMBL" id="KAG8503047.1"/>
    </source>
</evidence>
<dbReference type="AlphaFoldDB" id="A0A8J6D958"/>
<accession>A0A8J6D958</accession>
<evidence type="ECO:0000256" key="15">
    <source>
        <dbReference type="ARBA" id="ARBA00025766"/>
    </source>
</evidence>
<organism evidence="18 19">
    <name type="scientific">Gossypium anomalum</name>
    <dbReference type="NCBI Taxonomy" id="47600"/>
    <lineage>
        <taxon>Eukaryota</taxon>
        <taxon>Viridiplantae</taxon>
        <taxon>Streptophyta</taxon>
        <taxon>Embryophyta</taxon>
        <taxon>Tracheophyta</taxon>
        <taxon>Spermatophyta</taxon>
        <taxon>Magnoliopsida</taxon>
        <taxon>eudicotyledons</taxon>
        <taxon>Gunneridae</taxon>
        <taxon>Pentapetalae</taxon>
        <taxon>rosids</taxon>
        <taxon>malvids</taxon>
        <taxon>Malvales</taxon>
        <taxon>Malvaceae</taxon>
        <taxon>Malvoideae</taxon>
        <taxon>Gossypium</taxon>
    </lineage>
</organism>
<keyword evidence="11" id="KW-0156">Chromatin regulator</keyword>
<evidence type="ECO:0000256" key="6">
    <source>
        <dbReference type="ARBA" id="ARBA00022703"/>
    </source>
</evidence>
<evidence type="ECO:0000256" key="13">
    <source>
        <dbReference type="ARBA" id="ARBA00023242"/>
    </source>
</evidence>
<evidence type="ECO:0000256" key="11">
    <source>
        <dbReference type="ARBA" id="ARBA00022853"/>
    </source>
</evidence>
<keyword evidence="14" id="KW-0131">Cell cycle</keyword>